<evidence type="ECO:0000256" key="1">
    <source>
        <dbReference type="SAM" id="SignalP"/>
    </source>
</evidence>
<dbReference type="Gene3D" id="3.10.100.10">
    <property type="entry name" value="Mannose-Binding Protein A, subunit A"/>
    <property type="match status" value="1"/>
</dbReference>
<dbReference type="OMA" id="WTHPLCE"/>
<dbReference type="AlphaFoldDB" id="H2YL22"/>
<keyword evidence="1" id="KW-0732">Signal</keyword>
<dbReference type="GeneTree" id="ENSGT00390000002028"/>
<dbReference type="InterPro" id="IPR016187">
    <property type="entry name" value="CTDL_fold"/>
</dbReference>
<dbReference type="SUPFAM" id="SSF56436">
    <property type="entry name" value="C-type lectin-like"/>
    <property type="match status" value="1"/>
</dbReference>
<dbReference type="Proteomes" id="UP000007875">
    <property type="component" value="Unassembled WGS sequence"/>
</dbReference>
<feature type="signal peptide" evidence="1">
    <location>
        <begin position="1"/>
        <end position="25"/>
    </location>
</feature>
<sequence length="189" mass="21809">MNFLEDCEVTMRLLIIAVVVQAALSVDHCPSGADFRSGSSCFYYVSDRMLRHNEAREYCSRTFGGQLALLDNRKKVNDAIRFFYRVFDAEEDEGGVPTAWVDGYVTKGSNYVIHTNGVVQRHARWIPSSRDSKTGAHFRWPNFDLFGWHARCIVTSLWRRRSRGVERAGFYNVPCNSIYWTHPLCEVKK</sequence>
<accession>H2YL22</accession>
<keyword evidence="3" id="KW-1185">Reference proteome</keyword>
<reference evidence="2" key="2">
    <citation type="submission" date="2025-08" db="UniProtKB">
        <authorList>
            <consortium name="Ensembl"/>
        </authorList>
    </citation>
    <scope>IDENTIFICATION</scope>
</reference>
<reference evidence="3" key="1">
    <citation type="submission" date="2003-08" db="EMBL/GenBank/DDBJ databases">
        <authorList>
            <person name="Birren B."/>
            <person name="Nusbaum C."/>
            <person name="Abebe A."/>
            <person name="Abouelleil A."/>
            <person name="Adekoya E."/>
            <person name="Ait-zahra M."/>
            <person name="Allen N."/>
            <person name="Allen T."/>
            <person name="An P."/>
            <person name="Anderson M."/>
            <person name="Anderson S."/>
            <person name="Arachchi H."/>
            <person name="Armbruster J."/>
            <person name="Bachantsang P."/>
            <person name="Baldwin J."/>
            <person name="Barry A."/>
            <person name="Bayul T."/>
            <person name="Blitshsteyn B."/>
            <person name="Bloom T."/>
            <person name="Blye J."/>
            <person name="Boguslavskiy L."/>
            <person name="Borowsky M."/>
            <person name="Boukhgalter B."/>
            <person name="Brunache A."/>
            <person name="Butler J."/>
            <person name="Calixte N."/>
            <person name="Calvo S."/>
            <person name="Camarata J."/>
            <person name="Campo K."/>
            <person name="Chang J."/>
            <person name="Cheshatsang Y."/>
            <person name="Citroen M."/>
            <person name="Collymore A."/>
            <person name="Considine T."/>
            <person name="Cook A."/>
            <person name="Cooke P."/>
            <person name="Corum B."/>
            <person name="Cuomo C."/>
            <person name="David R."/>
            <person name="Dawoe T."/>
            <person name="Degray S."/>
            <person name="Dodge S."/>
            <person name="Dooley K."/>
            <person name="Dorje P."/>
            <person name="Dorjee K."/>
            <person name="Dorris L."/>
            <person name="Duffey N."/>
            <person name="Dupes A."/>
            <person name="Elkins T."/>
            <person name="Engels R."/>
            <person name="Erickson J."/>
            <person name="Farina A."/>
            <person name="Faro S."/>
            <person name="Ferreira P."/>
            <person name="Fischer H."/>
            <person name="Fitzgerald M."/>
            <person name="Foley K."/>
            <person name="Gage D."/>
            <person name="Galagan J."/>
            <person name="Gearin G."/>
            <person name="Gnerre S."/>
            <person name="Gnirke A."/>
            <person name="Goyette A."/>
            <person name="Graham J."/>
            <person name="Grandbois E."/>
            <person name="Gyaltsen K."/>
            <person name="Hafez N."/>
            <person name="Hagopian D."/>
            <person name="Hagos B."/>
            <person name="Hall J."/>
            <person name="Hatcher B."/>
            <person name="Heller A."/>
            <person name="Higgins H."/>
            <person name="Honan T."/>
            <person name="Horn A."/>
            <person name="Houde N."/>
            <person name="Hughes L."/>
            <person name="Hulme W."/>
            <person name="Husby E."/>
            <person name="Iliev I."/>
            <person name="Jaffe D."/>
            <person name="Jones C."/>
            <person name="Kamal M."/>
            <person name="Kamat A."/>
            <person name="Kamvysselis M."/>
            <person name="Karlsson E."/>
            <person name="Kells C."/>
            <person name="Kieu A."/>
            <person name="Kisner P."/>
            <person name="Kodira C."/>
            <person name="Kulbokas E."/>
            <person name="Labutti K."/>
            <person name="Lama D."/>
            <person name="Landers T."/>
            <person name="Leger J."/>
            <person name="Levine S."/>
            <person name="Lewis D."/>
            <person name="Lewis T."/>
            <person name="Lindblad-toh K."/>
            <person name="Liu X."/>
            <person name="Lokyitsang T."/>
            <person name="Lokyitsang Y."/>
            <person name="Lucien O."/>
            <person name="Lui A."/>
            <person name="Ma L.J."/>
            <person name="Mabbitt R."/>
            <person name="Macdonald J."/>
            <person name="Maclean C."/>
            <person name="Major J."/>
            <person name="Manning J."/>
            <person name="Marabella R."/>
            <person name="Maru K."/>
            <person name="Matthews C."/>
            <person name="Mauceli E."/>
            <person name="Mccarthy M."/>
            <person name="Mcdonough S."/>
            <person name="Mcghee T."/>
            <person name="Meldrim J."/>
            <person name="Meneus L."/>
            <person name="Mesirov J."/>
            <person name="Mihalev A."/>
            <person name="Mihova T."/>
            <person name="Mikkelsen T."/>
            <person name="Mlenga V."/>
            <person name="Moru K."/>
            <person name="Mozes J."/>
            <person name="Mulrain L."/>
            <person name="Munson G."/>
            <person name="Naylor J."/>
            <person name="Newes C."/>
            <person name="Nguyen C."/>
            <person name="Nguyen N."/>
            <person name="Nguyen T."/>
            <person name="Nicol R."/>
            <person name="Nielsen C."/>
            <person name="Nizzari M."/>
            <person name="Norbu C."/>
            <person name="Norbu N."/>
            <person name="O'donnell P."/>
            <person name="Okoawo O."/>
            <person name="O'leary S."/>
            <person name="Omotosho B."/>
            <person name="O'neill K."/>
            <person name="Osman S."/>
            <person name="Parker S."/>
            <person name="Perrin D."/>
            <person name="Phunkhang P."/>
            <person name="Piqani B."/>
            <person name="Purcell S."/>
            <person name="Rachupka T."/>
            <person name="Ramasamy U."/>
            <person name="Rameau R."/>
            <person name="Ray V."/>
            <person name="Raymond C."/>
            <person name="Retta R."/>
            <person name="Richardson S."/>
            <person name="Rise C."/>
            <person name="Rodriguez J."/>
            <person name="Rogers J."/>
            <person name="Rogov P."/>
            <person name="Rutman M."/>
            <person name="Schupbach R."/>
            <person name="Seaman C."/>
            <person name="Settipalli S."/>
            <person name="Sharpe T."/>
            <person name="Sheridan J."/>
            <person name="Sherpa N."/>
            <person name="Shi J."/>
            <person name="Smirnov S."/>
            <person name="Smith C."/>
            <person name="Sougnez C."/>
            <person name="Spencer B."/>
            <person name="Stalker J."/>
            <person name="Stange-thomann N."/>
            <person name="Stavropoulos S."/>
            <person name="Stetson K."/>
            <person name="Stone C."/>
            <person name="Stone S."/>
            <person name="Stubbs M."/>
            <person name="Talamas J."/>
            <person name="Tchuinga P."/>
            <person name="Tenzing P."/>
            <person name="Tesfaye S."/>
            <person name="Theodore J."/>
            <person name="Thoulutsang Y."/>
            <person name="Topham K."/>
            <person name="Towey S."/>
            <person name="Tsamla T."/>
            <person name="Tsomo N."/>
            <person name="Vallee D."/>
            <person name="Vassiliev H."/>
            <person name="Venkataraman V."/>
            <person name="Vinson J."/>
            <person name="Vo A."/>
            <person name="Wade C."/>
            <person name="Wang S."/>
            <person name="Wangchuk T."/>
            <person name="Wangdi T."/>
            <person name="Whittaker C."/>
            <person name="Wilkinson J."/>
            <person name="Wu Y."/>
            <person name="Wyman D."/>
            <person name="Yadav S."/>
            <person name="Yang S."/>
            <person name="Yang X."/>
            <person name="Yeager S."/>
            <person name="Yee E."/>
            <person name="Young G."/>
            <person name="Zainoun J."/>
            <person name="Zembeck L."/>
            <person name="Zimmer A."/>
            <person name="Zody M."/>
            <person name="Lander E."/>
        </authorList>
    </citation>
    <scope>NUCLEOTIDE SEQUENCE [LARGE SCALE GENOMIC DNA]</scope>
</reference>
<name>H2YL22_CIOSA</name>
<feature type="chain" id="PRO_5003578716" description="C-type lectin domain-containing protein" evidence="1">
    <location>
        <begin position="26"/>
        <end position="189"/>
    </location>
</feature>
<dbReference type="InParanoid" id="H2YL22"/>
<evidence type="ECO:0000313" key="3">
    <source>
        <dbReference type="Proteomes" id="UP000007875"/>
    </source>
</evidence>
<proteinExistence type="predicted"/>
<organism evidence="2 3">
    <name type="scientific">Ciona savignyi</name>
    <name type="common">Pacific transparent sea squirt</name>
    <dbReference type="NCBI Taxonomy" id="51511"/>
    <lineage>
        <taxon>Eukaryota</taxon>
        <taxon>Metazoa</taxon>
        <taxon>Chordata</taxon>
        <taxon>Tunicata</taxon>
        <taxon>Ascidiacea</taxon>
        <taxon>Phlebobranchia</taxon>
        <taxon>Cionidae</taxon>
        <taxon>Ciona</taxon>
    </lineage>
</organism>
<evidence type="ECO:0000313" key="2">
    <source>
        <dbReference type="Ensembl" id="ENSCSAVP00000006024.1"/>
    </source>
</evidence>
<protein>
    <recommendedName>
        <fullName evidence="4">C-type lectin domain-containing protein</fullName>
    </recommendedName>
</protein>
<dbReference type="Ensembl" id="ENSCSAVT00000006101.1">
    <property type="protein sequence ID" value="ENSCSAVP00000006024.1"/>
    <property type="gene ID" value="ENSCSAVG00000003592.1"/>
</dbReference>
<dbReference type="HOGENOM" id="CLU_1495686_0_0_1"/>
<evidence type="ECO:0008006" key="4">
    <source>
        <dbReference type="Google" id="ProtNLM"/>
    </source>
</evidence>
<reference evidence="2" key="3">
    <citation type="submission" date="2025-09" db="UniProtKB">
        <authorList>
            <consortium name="Ensembl"/>
        </authorList>
    </citation>
    <scope>IDENTIFICATION</scope>
</reference>
<dbReference type="InterPro" id="IPR016186">
    <property type="entry name" value="C-type_lectin-like/link_sf"/>
</dbReference>